<reference evidence="3 4" key="1">
    <citation type="submission" date="2019-09" db="EMBL/GenBank/DDBJ databases">
        <title>Nitrincola iocasae sp. nov., a bacterium isolated from the sediment collected at a cold seep field in South China Sea.</title>
        <authorList>
            <person name="Zhang H."/>
            <person name="Wang H."/>
            <person name="Li C."/>
        </authorList>
    </citation>
    <scope>NUCLEOTIDE SEQUENCE [LARGE SCALE GENOMIC DNA]</scope>
    <source>
        <strain evidence="3 4">KXZD1103</strain>
    </source>
</reference>
<name>A0A5J6LHJ1_9GAMM</name>
<dbReference type="AlphaFoldDB" id="A0A5J6LHJ1"/>
<keyword evidence="4" id="KW-1185">Reference proteome</keyword>
<dbReference type="PANTHER" id="PTHR43630">
    <property type="entry name" value="POLY-BETA-1,6-N-ACETYL-D-GLUCOSAMINE SYNTHASE"/>
    <property type="match status" value="1"/>
</dbReference>
<accession>A0A5J6LHJ1</accession>
<evidence type="ECO:0000313" key="3">
    <source>
        <dbReference type="EMBL" id="QEW08097.1"/>
    </source>
</evidence>
<protein>
    <submittedName>
        <fullName evidence="3">Glycosyltransferase family 2 protein</fullName>
    </submittedName>
</protein>
<feature type="domain" description="Glycosyltransferase 2-like" evidence="2">
    <location>
        <begin position="7"/>
        <end position="100"/>
    </location>
</feature>
<comment type="similarity">
    <text evidence="1">Belongs to the glycosyltransferase 2 family. WaaE/KdtX subfamily.</text>
</comment>
<dbReference type="Proteomes" id="UP000325606">
    <property type="component" value="Chromosome"/>
</dbReference>
<evidence type="ECO:0000313" key="4">
    <source>
        <dbReference type="Proteomes" id="UP000325606"/>
    </source>
</evidence>
<dbReference type="InterPro" id="IPR029044">
    <property type="entry name" value="Nucleotide-diphossugar_trans"/>
</dbReference>
<proteinExistence type="inferred from homology"/>
<evidence type="ECO:0000259" key="2">
    <source>
        <dbReference type="Pfam" id="PF00535"/>
    </source>
</evidence>
<gene>
    <name evidence="3" type="ORF">F5I99_17245</name>
</gene>
<dbReference type="InterPro" id="IPR001173">
    <property type="entry name" value="Glyco_trans_2-like"/>
</dbReference>
<evidence type="ECO:0000256" key="1">
    <source>
        <dbReference type="ARBA" id="ARBA00038494"/>
    </source>
</evidence>
<dbReference type="Pfam" id="PF00535">
    <property type="entry name" value="Glycos_transf_2"/>
    <property type="match status" value="1"/>
</dbReference>
<keyword evidence="3" id="KW-0808">Transferase</keyword>
<dbReference type="PANTHER" id="PTHR43630:SF2">
    <property type="entry name" value="GLYCOSYLTRANSFERASE"/>
    <property type="match status" value="1"/>
</dbReference>
<dbReference type="GO" id="GO:0016740">
    <property type="term" value="F:transferase activity"/>
    <property type="evidence" value="ECO:0007669"/>
    <property type="project" value="UniProtKB-KW"/>
</dbReference>
<dbReference type="EMBL" id="CP044222">
    <property type="protein sequence ID" value="QEW08097.1"/>
    <property type="molecule type" value="Genomic_DNA"/>
</dbReference>
<dbReference type="Gene3D" id="3.90.550.10">
    <property type="entry name" value="Spore Coat Polysaccharide Biosynthesis Protein SpsA, Chain A"/>
    <property type="match status" value="1"/>
</dbReference>
<organism evidence="3 4">
    <name type="scientific">Nitrincola iocasae</name>
    <dbReference type="NCBI Taxonomy" id="2614693"/>
    <lineage>
        <taxon>Bacteria</taxon>
        <taxon>Pseudomonadati</taxon>
        <taxon>Pseudomonadota</taxon>
        <taxon>Gammaproteobacteria</taxon>
        <taxon>Oceanospirillales</taxon>
        <taxon>Oceanospirillaceae</taxon>
        <taxon>Nitrincola</taxon>
    </lineage>
</organism>
<dbReference type="CDD" id="cd02511">
    <property type="entry name" value="Beta4Glucosyltransferase"/>
    <property type="match status" value="1"/>
</dbReference>
<sequence length="261" mass="30216">MNKLPLSVFIICYNEVDRITLVLESVKDIADEIIIVDSGSTDGTLEIIKEYTDKIFFKEWEGFGAQKTYAESLCKHDWILNLDADEILLDEIKKSIAKVFDIPNSERNASYSLDIRHVSLMSKSIKPNFFSPRNITPRLYNKNKAGFNNSTVHDKVINFDRSKPIKLKGAVAHISTKSFSHMWEKIRTYSELQAYKWVEDGRNVTYFQLIYDPFFFFIKNFFIRRLCFVGAEGLVMSFALSAGRALRIGMALELKNRKHRT</sequence>
<dbReference type="SUPFAM" id="SSF53448">
    <property type="entry name" value="Nucleotide-diphospho-sugar transferases"/>
    <property type="match status" value="1"/>
</dbReference>
<dbReference type="RefSeq" id="WP_151058179.1">
    <property type="nucleotide sequence ID" value="NZ_CP044222.1"/>
</dbReference>
<dbReference type="KEGG" id="nik:F5I99_17245"/>